<name>A0A2B4SB55_STYPI</name>
<reference evidence="3" key="1">
    <citation type="journal article" date="2017" name="bioRxiv">
        <title>Comparative analysis of the genomes of Stylophora pistillata and Acropora digitifera provides evidence for extensive differences between species of corals.</title>
        <authorList>
            <person name="Voolstra C.R."/>
            <person name="Li Y."/>
            <person name="Liew Y.J."/>
            <person name="Baumgarten S."/>
            <person name="Zoccola D."/>
            <person name="Flot J.-F."/>
            <person name="Tambutte S."/>
            <person name="Allemand D."/>
            <person name="Aranda M."/>
        </authorList>
    </citation>
    <scope>NUCLEOTIDE SEQUENCE [LARGE SCALE GENOMIC DNA]</scope>
</reference>
<dbReference type="SUPFAM" id="SSF53098">
    <property type="entry name" value="Ribonuclease H-like"/>
    <property type="match status" value="1"/>
</dbReference>
<comment type="caution">
    <text evidence="2">The sequence shown here is derived from an EMBL/GenBank/DDBJ whole genome shotgun (WGS) entry which is preliminary data.</text>
</comment>
<dbReference type="EMBL" id="LSMT01000142">
    <property type="protein sequence ID" value="PFX25807.1"/>
    <property type="molecule type" value="Genomic_DNA"/>
</dbReference>
<dbReference type="PROSITE" id="PS50994">
    <property type="entry name" value="INTEGRASE"/>
    <property type="match status" value="1"/>
</dbReference>
<dbReference type="PANTHER" id="PTHR47331">
    <property type="entry name" value="PHD-TYPE DOMAIN-CONTAINING PROTEIN"/>
    <property type="match status" value="1"/>
</dbReference>
<dbReference type="Proteomes" id="UP000225706">
    <property type="component" value="Unassembled WGS sequence"/>
</dbReference>
<gene>
    <name evidence="2" type="ORF">AWC38_SpisGene9564</name>
</gene>
<keyword evidence="3" id="KW-1185">Reference proteome</keyword>
<evidence type="ECO:0000313" key="2">
    <source>
        <dbReference type="EMBL" id="PFX25807.1"/>
    </source>
</evidence>
<feature type="domain" description="Integrase catalytic" evidence="1">
    <location>
        <begin position="1"/>
        <end position="133"/>
    </location>
</feature>
<dbReference type="OrthoDB" id="6608729at2759"/>
<dbReference type="InterPro" id="IPR001584">
    <property type="entry name" value="Integrase_cat-core"/>
</dbReference>
<proteinExistence type="predicted"/>
<dbReference type="Gene3D" id="3.30.420.10">
    <property type="entry name" value="Ribonuclease H-like superfamily/Ribonuclease H"/>
    <property type="match status" value="1"/>
</dbReference>
<dbReference type="GO" id="GO:0003676">
    <property type="term" value="F:nucleic acid binding"/>
    <property type="evidence" value="ECO:0007669"/>
    <property type="project" value="InterPro"/>
</dbReference>
<evidence type="ECO:0000313" key="3">
    <source>
        <dbReference type="Proteomes" id="UP000225706"/>
    </source>
</evidence>
<dbReference type="GO" id="GO:0015074">
    <property type="term" value="P:DNA integration"/>
    <property type="evidence" value="ECO:0007669"/>
    <property type="project" value="InterPro"/>
</dbReference>
<dbReference type="AlphaFoldDB" id="A0A2B4SB55"/>
<dbReference type="InterPro" id="IPR012337">
    <property type="entry name" value="RNaseH-like_sf"/>
</dbReference>
<sequence>MMVLRRFLSLNGYPSKLLSDNGTQLIAASKELTAIKETWDWRKIKEHGVMEGLQWIFASADAPWQNGVTEALIRSVKRVIEFSVGENALTFSELQSVLFEIANLLNERPIGRHPTSPEDGTYLCPNDLLLGTDGKVRRVDVQYKNLTVSEPMKQYQGKGYVTVERPVQRLVLLIPTDEN</sequence>
<organism evidence="2 3">
    <name type="scientific">Stylophora pistillata</name>
    <name type="common">Smooth cauliflower coral</name>
    <dbReference type="NCBI Taxonomy" id="50429"/>
    <lineage>
        <taxon>Eukaryota</taxon>
        <taxon>Metazoa</taxon>
        <taxon>Cnidaria</taxon>
        <taxon>Anthozoa</taxon>
        <taxon>Hexacorallia</taxon>
        <taxon>Scleractinia</taxon>
        <taxon>Astrocoeniina</taxon>
        <taxon>Pocilloporidae</taxon>
        <taxon>Stylophora</taxon>
    </lineage>
</organism>
<evidence type="ECO:0000259" key="1">
    <source>
        <dbReference type="PROSITE" id="PS50994"/>
    </source>
</evidence>
<protein>
    <recommendedName>
        <fullName evidence="1">Integrase catalytic domain-containing protein</fullName>
    </recommendedName>
</protein>
<dbReference type="STRING" id="50429.A0A2B4SB55"/>
<accession>A0A2B4SB55</accession>
<dbReference type="InterPro" id="IPR036397">
    <property type="entry name" value="RNaseH_sf"/>
</dbReference>